<name>A0A6J7WKD0_9CAUD</name>
<protein>
    <submittedName>
        <fullName evidence="1">Uncharacterized protein</fullName>
    </submittedName>
</protein>
<reference evidence="1" key="1">
    <citation type="submission" date="2020-05" db="EMBL/GenBank/DDBJ databases">
        <authorList>
            <person name="Chiriac C."/>
            <person name="Salcher M."/>
            <person name="Ghai R."/>
            <person name="Kavagutti S V."/>
        </authorList>
    </citation>
    <scope>NUCLEOTIDE SEQUENCE</scope>
</reference>
<organism evidence="1">
    <name type="scientific">uncultured Caudovirales phage</name>
    <dbReference type="NCBI Taxonomy" id="2100421"/>
    <lineage>
        <taxon>Viruses</taxon>
        <taxon>Duplodnaviria</taxon>
        <taxon>Heunggongvirae</taxon>
        <taxon>Uroviricota</taxon>
        <taxon>Caudoviricetes</taxon>
        <taxon>Peduoviridae</taxon>
        <taxon>Maltschvirus</taxon>
        <taxon>Maltschvirus maltsch</taxon>
    </lineage>
</organism>
<dbReference type="EMBL" id="LR798262">
    <property type="protein sequence ID" value="CAB5218491.1"/>
    <property type="molecule type" value="Genomic_DNA"/>
</dbReference>
<accession>A0A6J7WKD0</accession>
<proteinExistence type="predicted"/>
<gene>
    <name evidence="1" type="ORF">UFOVP211_23</name>
</gene>
<evidence type="ECO:0000313" key="1">
    <source>
        <dbReference type="EMBL" id="CAB5218491.1"/>
    </source>
</evidence>
<sequence length="146" mass="17360">MKLKEAKGQIQIKGKYVKKHGRLPVEKGDIGISIEDIKDYFKDVKYRGIYFVTIKHEASIELRKANYSFMQIGEILDAHYSTIINLVNRRIEDVQCFEVKYKWKELVEQKMYPVTVSNHRWIPEKKEHSNYISYVLVEKSELLSYI</sequence>